<organism evidence="2 3">
    <name type="scientific">Prorocentrum cordatum</name>
    <dbReference type="NCBI Taxonomy" id="2364126"/>
    <lineage>
        <taxon>Eukaryota</taxon>
        <taxon>Sar</taxon>
        <taxon>Alveolata</taxon>
        <taxon>Dinophyceae</taxon>
        <taxon>Prorocentrales</taxon>
        <taxon>Prorocentraceae</taxon>
        <taxon>Prorocentrum</taxon>
    </lineage>
</organism>
<sequence>ETAACTKNMDFTLLAGTQNVCRESEQGLVEVGSELFCEDTGVPRDYSHWAALRRELLKKRIELRAPRMQATDLPAVEGELREKMAEMQDRRFVQLETQMGDLSAKQTALQQDQKEMQASIEKILKIIAEAEASIPTPLPTNGSNWERDLGPTIFKLSCAELFTTTEALKSIEEWIGELGIQRDQCYVTIGDMTIEVLPGYKSTKYLGRKLQFSDANMAEVENRDDLDLAKIYDIARYDPRFRELALEDIKRFRKYVRKASKRRAVPDGTAPLELSWQMLHPDAGLEGLRAGLGAQRAPVEPTFFFEVLLDAFMKAGWSFGASLKDMSNAFGSTSWTAMGAMGDPFMVAAFSATFQRRVQQWAESLRAADPSLHLLRAEWQGQEVDLSFFKYADDLYRYTLIAQGDLMGPFLAKLRSSDDLLDSHLQVRRELLNIGFTVMRSCCFGVTIAPPGLKAACLALCPRGPVRFVGTPRLMAELTPPAWTQAMSETKRGAGEGPGSEEKPSKHAKGGAKGDRNEKDFTKALMLFPTKLCLTSARELANLAGAVHQARGPLETSDGATQLMIDSGLKYDEMSRQMKERQRAGEKVDFRARGPPRVQLWAAVCLNLVTNVKRFIQGGKEEYAETEANKFNGYFAKYIQSAAPQTAGNHALHFRHRKHKGRKTETSGSSSQQQQMKKGRLTFAFGYKEPGMLARELIFWWLNYEEDQGRAEQLIGPAPK</sequence>
<gene>
    <name evidence="2" type="ORF">PCOR1329_LOCUS79517</name>
</gene>
<evidence type="ECO:0000256" key="1">
    <source>
        <dbReference type="SAM" id="MobiDB-lite"/>
    </source>
</evidence>
<keyword evidence="3" id="KW-1185">Reference proteome</keyword>
<dbReference type="EMBL" id="CAUYUJ010021170">
    <property type="protein sequence ID" value="CAK0903130.1"/>
    <property type="molecule type" value="Genomic_DNA"/>
</dbReference>
<dbReference type="Proteomes" id="UP001189429">
    <property type="component" value="Unassembled WGS sequence"/>
</dbReference>
<evidence type="ECO:0008006" key="4">
    <source>
        <dbReference type="Google" id="ProtNLM"/>
    </source>
</evidence>
<comment type="caution">
    <text evidence="2">The sequence shown here is derived from an EMBL/GenBank/DDBJ whole genome shotgun (WGS) entry which is preliminary data.</text>
</comment>
<feature type="compositionally biased region" description="Basic and acidic residues" evidence="1">
    <location>
        <begin position="490"/>
        <end position="505"/>
    </location>
</feature>
<proteinExistence type="predicted"/>
<feature type="compositionally biased region" description="Basic residues" evidence="1">
    <location>
        <begin position="652"/>
        <end position="662"/>
    </location>
</feature>
<evidence type="ECO:0000313" key="3">
    <source>
        <dbReference type="Proteomes" id="UP001189429"/>
    </source>
</evidence>
<accession>A0ABN9XT05</accession>
<feature type="non-terminal residue" evidence="2">
    <location>
        <position position="1"/>
    </location>
</feature>
<feature type="non-terminal residue" evidence="2">
    <location>
        <position position="720"/>
    </location>
</feature>
<feature type="region of interest" description="Disordered" evidence="1">
    <location>
        <begin position="648"/>
        <end position="676"/>
    </location>
</feature>
<feature type="region of interest" description="Disordered" evidence="1">
    <location>
        <begin position="490"/>
        <end position="516"/>
    </location>
</feature>
<reference evidence="2" key="1">
    <citation type="submission" date="2023-10" db="EMBL/GenBank/DDBJ databases">
        <authorList>
            <person name="Chen Y."/>
            <person name="Shah S."/>
            <person name="Dougan E. K."/>
            <person name="Thang M."/>
            <person name="Chan C."/>
        </authorList>
    </citation>
    <scope>NUCLEOTIDE SEQUENCE [LARGE SCALE GENOMIC DNA]</scope>
</reference>
<protein>
    <recommendedName>
        <fullName evidence="4">Reverse transcriptase domain-containing protein</fullName>
    </recommendedName>
</protein>
<name>A0ABN9XT05_9DINO</name>
<evidence type="ECO:0000313" key="2">
    <source>
        <dbReference type="EMBL" id="CAK0903130.1"/>
    </source>
</evidence>